<reference evidence="2" key="1">
    <citation type="journal article" date="2019" name="Int. J. Syst. Evol. Microbiol.">
        <title>The Global Catalogue of Microorganisms (GCM) 10K type strain sequencing project: providing services to taxonomists for standard genome sequencing and annotation.</title>
        <authorList>
            <consortium name="The Broad Institute Genomics Platform"/>
            <consortium name="The Broad Institute Genome Sequencing Center for Infectious Disease"/>
            <person name="Wu L."/>
            <person name="Ma J."/>
        </authorList>
    </citation>
    <scope>NUCLEOTIDE SEQUENCE [LARGE SCALE GENOMIC DNA]</scope>
    <source>
        <strain evidence="2">JCM 17712</strain>
    </source>
</reference>
<name>A0ABP9N5I1_9HYPH</name>
<organism evidence="1 2">
    <name type="scientific">Bartonella jaculi</name>
    <dbReference type="NCBI Taxonomy" id="686226"/>
    <lineage>
        <taxon>Bacteria</taxon>
        <taxon>Pseudomonadati</taxon>
        <taxon>Pseudomonadota</taxon>
        <taxon>Alphaproteobacteria</taxon>
        <taxon>Hyphomicrobiales</taxon>
        <taxon>Bartonellaceae</taxon>
        <taxon>Bartonella</taxon>
    </lineage>
</organism>
<accession>A0ABP9N5I1</accession>
<dbReference type="EMBL" id="BAABIZ010000011">
    <property type="protein sequence ID" value="GAA5108510.1"/>
    <property type="molecule type" value="Genomic_DNA"/>
</dbReference>
<protein>
    <submittedName>
        <fullName evidence="1">Uncharacterized protein</fullName>
    </submittedName>
</protein>
<keyword evidence="2" id="KW-1185">Reference proteome</keyword>
<comment type="caution">
    <text evidence="1">The sequence shown here is derived from an EMBL/GenBank/DDBJ whole genome shotgun (WGS) entry which is preliminary data.</text>
</comment>
<sequence length="156" mass="18567">MRESKDMVFMEQRIRARQKAYFKKLYRKIAFVCVLLSCALVFCFAVVKIVNHFFPNKHVIQQVPVELAIPVFDHRVYCKEISASVMPHIKREVYQHCIHVESEAYFAIREIWDTLSDPVKKKCMKIVRPGDGNYFLLRDCVLNEKENEKTKLRNHF</sequence>
<evidence type="ECO:0000313" key="1">
    <source>
        <dbReference type="EMBL" id="GAA5108510.1"/>
    </source>
</evidence>
<evidence type="ECO:0000313" key="2">
    <source>
        <dbReference type="Proteomes" id="UP001500864"/>
    </source>
</evidence>
<proteinExistence type="predicted"/>
<dbReference type="Proteomes" id="UP001500864">
    <property type="component" value="Unassembled WGS sequence"/>
</dbReference>
<gene>
    <name evidence="1" type="ORF">GCM10023261_10770</name>
</gene>